<dbReference type="PANTHER" id="PTHR22851">
    <property type="entry name" value="U3 SMALL NUCLEOLAR RNA U3 SNORNA ASSOCIATED PROTEIN"/>
    <property type="match status" value="1"/>
</dbReference>
<protein>
    <submittedName>
        <fullName evidence="2">Uncharacterized protein</fullName>
    </submittedName>
</protein>
<dbReference type="InterPro" id="IPR051733">
    <property type="entry name" value="WD_repeat_DCAF13/WDSOF1"/>
</dbReference>
<dbReference type="PANTHER" id="PTHR22851:SF0">
    <property type="entry name" value="DDB1- AND CUL4-ASSOCIATED FACTOR 13"/>
    <property type="match status" value="1"/>
</dbReference>
<dbReference type="GO" id="GO:0032040">
    <property type="term" value="C:small-subunit processome"/>
    <property type="evidence" value="ECO:0007669"/>
    <property type="project" value="TreeGrafter"/>
</dbReference>
<keyword evidence="1" id="KW-1185">Reference proteome</keyword>
<dbReference type="WBParaSite" id="PDA_v2.g23886.t1">
    <property type="protein sequence ID" value="PDA_v2.g23886.t1"/>
    <property type="gene ID" value="PDA_v2.g23886"/>
</dbReference>
<reference evidence="2" key="1">
    <citation type="submission" date="2022-11" db="UniProtKB">
        <authorList>
            <consortium name="WormBaseParasite"/>
        </authorList>
    </citation>
    <scope>IDENTIFICATION</scope>
</reference>
<proteinExistence type="predicted"/>
<accession>A0A914Q9P6</accession>
<dbReference type="GO" id="GO:0000462">
    <property type="term" value="P:maturation of SSU-rRNA from tricistronic rRNA transcript (SSU-rRNA, 5.8S rRNA, LSU-rRNA)"/>
    <property type="evidence" value="ECO:0007669"/>
    <property type="project" value="TreeGrafter"/>
</dbReference>
<evidence type="ECO:0000313" key="2">
    <source>
        <dbReference type="WBParaSite" id="PDA_v2.g23886.t1"/>
    </source>
</evidence>
<dbReference type="Proteomes" id="UP000887578">
    <property type="component" value="Unplaced"/>
</dbReference>
<name>A0A914Q9P6_9BILA</name>
<dbReference type="InterPro" id="IPR011047">
    <property type="entry name" value="Quinoprotein_ADH-like_sf"/>
</dbReference>
<dbReference type="SUPFAM" id="SSF50998">
    <property type="entry name" value="Quinoprotein alcohol dehydrogenase-like"/>
    <property type="match status" value="1"/>
</dbReference>
<dbReference type="InterPro" id="IPR001680">
    <property type="entry name" value="WD40_rpt"/>
</dbReference>
<dbReference type="InterPro" id="IPR015943">
    <property type="entry name" value="WD40/YVTN_repeat-like_dom_sf"/>
</dbReference>
<sequence length="135" mass="15272">MVIQVCFPFLTILNVYIIFVDTFLDAGFSPTGEGFVTGSADRSIRIFQTNSSNSGLSIAWTFENKHVLSGTKEMNILLWKAKESEKKLGEHQPRQKASHEYNERIEKQQQNHNPATLKAGTLWIFLKGSSYLVCC</sequence>
<dbReference type="Gene3D" id="2.130.10.10">
    <property type="entry name" value="YVTN repeat-like/Quinoprotein amine dehydrogenase"/>
    <property type="match status" value="1"/>
</dbReference>
<evidence type="ECO:0000313" key="1">
    <source>
        <dbReference type="Proteomes" id="UP000887578"/>
    </source>
</evidence>
<dbReference type="Pfam" id="PF00400">
    <property type="entry name" value="WD40"/>
    <property type="match status" value="1"/>
</dbReference>
<organism evidence="1 2">
    <name type="scientific">Panagrolaimus davidi</name>
    <dbReference type="NCBI Taxonomy" id="227884"/>
    <lineage>
        <taxon>Eukaryota</taxon>
        <taxon>Metazoa</taxon>
        <taxon>Ecdysozoa</taxon>
        <taxon>Nematoda</taxon>
        <taxon>Chromadorea</taxon>
        <taxon>Rhabditida</taxon>
        <taxon>Tylenchina</taxon>
        <taxon>Panagrolaimomorpha</taxon>
        <taxon>Panagrolaimoidea</taxon>
        <taxon>Panagrolaimidae</taxon>
        <taxon>Panagrolaimus</taxon>
    </lineage>
</organism>
<dbReference type="AlphaFoldDB" id="A0A914Q9P6"/>